<comment type="caution">
    <text evidence="4">The sequence shown here is derived from an EMBL/GenBank/DDBJ whole genome shotgun (WGS) entry which is preliminary data.</text>
</comment>
<organism evidence="4 5">
    <name type="scientific">Tribonema minus</name>
    <dbReference type="NCBI Taxonomy" id="303371"/>
    <lineage>
        <taxon>Eukaryota</taxon>
        <taxon>Sar</taxon>
        <taxon>Stramenopiles</taxon>
        <taxon>Ochrophyta</taxon>
        <taxon>PX clade</taxon>
        <taxon>Xanthophyceae</taxon>
        <taxon>Tribonematales</taxon>
        <taxon>Tribonemataceae</taxon>
        <taxon>Tribonema</taxon>
    </lineage>
</organism>
<dbReference type="EMBL" id="JAFCMP010000088">
    <property type="protein sequence ID" value="KAG5187551.1"/>
    <property type="molecule type" value="Genomic_DNA"/>
</dbReference>
<keyword evidence="4" id="KW-0418">Kinase</keyword>
<name>A0A835Z5E1_9STRA</name>
<dbReference type="Proteomes" id="UP000664859">
    <property type="component" value="Unassembled WGS sequence"/>
</dbReference>
<evidence type="ECO:0000256" key="1">
    <source>
        <dbReference type="ARBA" id="ARBA00009670"/>
    </source>
</evidence>
<evidence type="ECO:0000313" key="4">
    <source>
        <dbReference type="EMBL" id="KAG5187551.1"/>
    </source>
</evidence>
<accession>A0A835Z5E1</accession>
<dbReference type="InterPro" id="IPR050154">
    <property type="entry name" value="UbiB_kinase"/>
</dbReference>
<dbReference type="InterPro" id="IPR011009">
    <property type="entry name" value="Kinase-like_dom_sf"/>
</dbReference>
<dbReference type="CDD" id="cd05121">
    <property type="entry name" value="ABC1_ADCK3-like"/>
    <property type="match status" value="1"/>
</dbReference>
<keyword evidence="5" id="KW-1185">Reference proteome</keyword>
<comment type="similarity">
    <text evidence="1">Belongs to the protein kinase superfamily. ADCK protein kinase family.</text>
</comment>
<dbReference type="PANTHER" id="PTHR10566">
    <property type="entry name" value="CHAPERONE-ACTIVITY OF BC1 COMPLEX CABC1 -RELATED"/>
    <property type="match status" value="1"/>
</dbReference>
<dbReference type="OrthoDB" id="427480at2759"/>
<evidence type="ECO:0000259" key="3">
    <source>
        <dbReference type="Pfam" id="PF03109"/>
    </source>
</evidence>
<evidence type="ECO:0000256" key="2">
    <source>
        <dbReference type="SAM" id="MobiDB-lite"/>
    </source>
</evidence>
<evidence type="ECO:0000313" key="5">
    <source>
        <dbReference type="Proteomes" id="UP000664859"/>
    </source>
</evidence>
<protein>
    <submittedName>
        <fullName evidence="4">Protein kinase:ABC1 family</fullName>
    </submittedName>
</protein>
<dbReference type="Pfam" id="PF03109">
    <property type="entry name" value="ABC1"/>
    <property type="match status" value="1"/>
</dbReference>
<reference evidence="4" key="1">
    <citation type="submission" date="2021-02" db="EMBL/GenBank/DDBJ databases">
        <title>First Annotated Genome of the Yellow-green Alga Tribonema minus.</title>
        <authorList>
            <person name="Mahan K.M."/>
        </authorList>
    </citation>
    <scope>NUCLEOTIDE SEQUENCE</scope>
    <source>
        <strain evidence="4">UTEX B ZZ1240</strain>
    </source>
</reference>
<gene>
    <name evidence="4" type="ORF">JKP88DRAFT_207037</name>
</gene>
<dbReference type="InterPro" id="IPR004147">
    <property type="entry name" value="ABC1_dom"/>
</dbReference>
<dbReference type="AlphaFoldDB" id="A0A835Z5E1"/>
<feature type="region of interest" description="Disordered" evidence="2">
    <location>
        <begin position="855"/>
        <end position="882"/>
    </location>
</feature>
<keyword evidence="4" id="KW-0808">Transferase</keyword>
<dbReference type="SUPFAM" id="SSF56112">
    <property type="entry name" value="Protein kinase-like (PK-like)"/>
    <property type="match status" value="1"/>
</dbReference>
<dbReference type="PANTHER" id="PTHR10566:SF118">
    <property type="entry name" value="PROTEIN KINASE DOMAIN-CONTAINING PROTEIN"/>
    <property type="match status" value="1"/>
</dbReference>
<dbReference type="GO" id="GO:0016301">
    <property type="term" value="F:kinase activity"/>
    <property type="evidence" value="ECO:0007669"/>
    <property type="project" value="UniProtKB-KW"/>
</dbReference>
<feature type="domain" description="ABC1 atypical kinase-like" evidence="3">
    <location>
        <begin position="171"/>
        <end position="423"/>
    </location>
</feature>
<proteinExistence type="inferred from homology"/>
<sequence length="913" mass="96487">MPDLSQASSFDVSQQIASFLEPALARAQLALEAAGIAGDQSQTAAAALVAVGGAAVLGLTATALTGAAVLGESSIQAPPTTFDLEALDRYYLGRPATLLGRLASVSAKIASFALKLYVDSATGQWEANMPRRGAELSALLQSSGPAYIKLGQGVSIRPDILPEAYLTELQKLQDQVPPFPSAEAVRIIEAQLGGARIEDVFESRAAFDRPVAAASLGQVYQAKLKQDGTTVAVKVQRPKVLEAVTLDLYVTRIILKALALVPSIGDSSLAFLAVIDNWGVRFLDELDYEQEARNGDRFRAEMGKSAELGEAILVPRVFQQFTTRYLLISEWVEGQRVSAIDVDAPGGRERLQKIVATLLNAYLTQLLDSGFLHADPHPGNFLCTPDGRLVILDYGLMTEVTEAQRYALLEYVSHLTAKDYDATLTDLITLGFIPREIGDDPAKAALVAPLLGRVLEQLSGGGGAKAITVESVGEEIETLGKQYPIVIPSYFGLIIRAFSALEGLGLQLDPKYSIVNECFPYLARRLLTDNSPRGQRMLRTFLYGRDGRTLRVDRVDEIIAGYSAFTALADEASNGLGGGAAVQLRQPSGAAAAGSFAAVSGAGGSSSSAVSGAFSANGAALVASGAAGSAAARQRLDLLSDPVARDALKLLFSKDGNFVQELIVEELVRMTDALGRETNLQLLRALRGAADAPLSPLGALRAAAAAPLNPFAAPLQLVARLQLLAFDRVAARLEVALELTADDQEALSTLRRLVEVFRGAGGGGNASGSARAAAVRAQFNYGSSAAAAVSSEGGGAAAPARAPRAQLSPRRAAQAARALMSVFTLVAPGARAMTEKYLAQLLSRALTRLADNIEQRPLPPQTGGTTSRFGTRAPRQLQQQQRRQQVLEEEEVVIVDVPFDASVMVSAMTDSRK</sequence>